<dbReference type="AlphaFoldDB" id="A0A2R6WB88"/>
<name>A0A2R6WB88_MARPO</name>
<gene>
    <name evidence="1" type="ORF">MARPO_0115s0034</name>
</gene>
<evidence type="ECO:0000313" key="1">
    <source>
        <dbReference type="EMBL" id="PTQ31117.1"/>
    </source>
</evidence>
<evidence type="ECO:0000313" key="2">
    <source>
        <dbReference type="Proteomes" id="UP000244005"/>
    </source>
</evidence>
<proteinExistence type="predicted"/>
<keyword evidence="2" id="KW-1185">Reference proteome</keyword>
<protein>
    <submittedName>
        <fullName evidence="1">Uncharacterized protein</fullName>
    </submittedName>
</protein>
<dbReference type="Proteomes" id="UP000244005">
    <property type="component" value="Unassembled WGS sequence"/>
</dbReference>
<accession>A0A2R6WB88</accession>
<reference evidence="2" key="1">
    <citation type="journal article" date="2017" name="Cell">
        <title>Insights into land plant evolution garnered from the Marchantia polymorpha genome.</title>
        <authorList>
            <person name="Bowman J.L."/>
            <person name="Kohchi T."/>
            <person name="Yamato K.T."/>
            <person name="Jenkins J."/>
            <person name="Shu S."/>
            <person name="Ishizaki K."/>
            <person name="Yamaoka S."/>
            <person name="Nishihama R."/>
            <person name="Nakamura Y."/>
            <person name="Berger F."/>
            <person name="Adam C."/>
            <person name="Aki S.S."/>
            <person name="Althoff F."/>
            <person name="Araki T."/>
            <person name="Arteaga-Vazquez M.A."/>
            <person name="Balasubrmanian S."/>
            <person name="Barry K."/>
            <person name="Bauer D."/>
            <person name="Boehm C.R."/>
            <person name="Briginshaw L."/>
            <person name="Caballero-Perez J."/>
            <person name="Catarino B."/>
            <person name="Chen F."/>
            <person name="Chiyoda S."/>
            <person name="Chovatia M."/>
            <person name="Davies K.M."/>
            <person name="Delmans M."/>
            <person name="Demura T."/>
            <person name="Dierschke T."/>
            <person name="Dolan L."/>
            <person name="Dorantes-Acosta A.E."/>
            <person name="Eklund D.M."/>
            <person name="Florent S.N."/>
            <person name="Flores-Sandoval E."/>
            <person name="Fujiyama A."/>
            <person name="Fukuzawa H."/>
            <person name="Galik B."/>
            <person name="Grimanelli D."/>
            <person name="Grimwood J."/>
            <person name="Grossniklaus U."/>
            <person name="Hamada T."/>
            <person name="Haseloff J."/>
            <person name="Hetherington A.J."/>
            <person name="Higo A."/>
            <person name="Hirakawa Y."/>
            <person name="Hundley H.N."/>
            <person name="Ikeda Y."/>
            <person name="Inoue K."/>
            <person name="Inoue S.I."/>
            <person name="Ishida S."/>
            <person name="Jia Q."/>
            <person name="Kakita M."/>
            <person name="Kanazawa T."/>
            <person name="Kawai Y."/>
            <person name="Kawashima T."/>
            <person name="Kennedy M."/>
            <person name="Kinose K."/>
            <person name="Kinoshita T."/>
            <person name="Kohara Y."/>
            <person name="Koide E."/>
            <person name="Komatsu K."/>
            <person name="Kopischke S."/>
            <person name="Kubo M."/>
            <person name="Kyozuka J."/>
            <person name="Lagercrantz U."/>
            <person name="Lin S.S."/>
            <person name="Lindquist E."/>
            <person name="Lipzen A.M."/>
            <person name="Lu C.W."/>
            <person name="De Luna E."/>
            <person name="Martienssen R.A."/>
            <person name="Minamino N."/>
            <person name="Mizutani M."/>
            <person name="Mizutani M."/>
            <person name="Mochizuki N."/>
            <person name="Monte I."/>
            <person name="Mosher R."/>
            <person name="Nagasaki H."/>
            <person name="Nakagami H."/>
            <person name="Naramoto S."/>
            <person name="Nishitani K."/>
            <person name="Ohtani M."/>
            <person name="Okamoto T."/>
            <person name="Okumura M."/>
            <person name="Phillips J."/>
            <person name="Pollak B."/>
            <person name="Reinders A."/>
            <person name="Rovekamp M."/>
            <person name="Sano R."/>
            <person name="Sawa S."/>
            <person name="Schmid M.W."/>
            <person name="Shirakawa M."/>
            <person name="Solano R."/>
            <person name="Spunde A."/>
            <person name="Suetsugu N."/>
            <person name="Sugano S."/>
            <person name="Sugiyama A."/>
            <person name="Sun R."/>
            <person name="Suzuki Y."/>
            <person name="Takenaka M."/>
            <person name="Takezawa D."/>
            <person name="Tomogane H."/>
            <person name="Tsuzuki M."/>
            <person name="Ueda T."/>
            <person name="Umeda M."/>
            <person name="Ward J.M."/>
            <person name="Watanabe Y."/>
            <person name="Yazaki K."/>
            <person name="Yokoyama R."/>
            <person name="Yoshitake Y."/>
            <person name="Yotsui I."/>
            <person name="Zachgo S."/>
            <person name="Schmutz J."/>
        </authorList>
    </citation>
    <scope>NUCLEOTIDE SEQUENCE [LARGE SCALE GENOMIC DNA]</scope>
    <source>
        <strain evidence="2">Tak-1</strain>
    </source>
</reference>
<organism evidence="1 2">
    <name type="scientific">Marchantia polymorpha</name>
    <name type="common">Common liverwort</name>
    <name type="synonym">Marchantia aquatica</name>
    <dbReference type="NCBI Taxonomy" id="3197"/>
    <lineage>
        <taxon>Eukaryota</taxon>
        <taxon>Viridiplantae</taxon>
        <taxon>Streptophyta</taxon>
        <taxon>Embryophyta</taxon>
        <taxon>Marchantiophyta</taxon>
        <taxon>Marchantiopsida</taxon>
        <taxon>Marchantiidae</taxon>
        <taxon>Marchantiales</taxon>
        <taxon>Marchantiaceae</taxon>
        <taxon>Marchantia</taxon>
    </lineage>
</organism>
<dbReference type="Gramene" id="Mp4g07470.1">
    <property type="protein sequence ID" value="Mp4g07470.1.cds1"/>
    <property type="gene ID" value="Mp4g07470"/>
</dbReference>
<sequence length="117" mass="13164">MLAVDLKSEMVHEKRLPFGRSSHHSQYCNSSPILKTEDIQRCLPGSKQTHQTPDCTFRLLSVNQCNCILEASPVRESKGIQLFQLKVKIHSTTLNIKLSKAFESRVEGSIGFFDSVS</sequence>
<dbReference type="EMBL" id="KZ772787">
    <property type="protein sequence ID" value="PTQ31117.1"/>
    <property type="molecule type" value="Genomic_DNA"/>
</dbReference>